<dbReference type="GO" id="GO:0003964">
    <property type="term" value="F:RNA-directed DNA polymerase activity"/>
    <property type="evidence" value="ECO:0007669"/>
    <property type="project" value="UniProtKB-KW"/>
</dbReference>
<dbReference type="CDD" id="cd00303">
    <property type="entry name" value="retropepsin_like"/>
    <property type="match status" value="1"/>
</dbReference>
<keyword evidence="2" id="KW-0808">Transferase</keyword>
<keyword evidence="1" id="KW-0175">Coiled coil</keyword>
<dbReference type="InterPro" id="IPR021109">
    <property type="entry name" value="Peptidase_aspartic_dom_sf"/>
</dbReference>
<organism evidence="2 3">
    <name type="scientific">Tanacetum coccineum</name>
    <dbReference type="NCBI Taxonomy" id="301880"/>
    <lineage>
        <taxon>Eukaryota</taxon>
        <taxon>Viridiplantae</taxon>
        <taxon>Streptophyta</taxon>
        <taxon>Embryophyta</taxon>
        <taxon>Tracheophyta</taxon>
        <taxon>Spermatophyta</taxon>
        <taxon>Magnoliopsida</taxon>
        <taxon>eudicotyledons</taxon>
        <taxon>Gunneridae</taxon>
        <taxon>Pentapetalae</taxon>
        <taxon>asterids</taxon>
        <taxon>campanulids</taxon>
        <taxon>Asterales</taxon>
        <taxon>Asteraceae</taxon>
        <taxon>Asteroideae</taxon>
        <taxon>Anthemideae</taxon>
        <taxon>Anthemidinae</taxon>
        <taxon>Tanacetum</taxon>
    </lineage>
</organism>
<reference evidence="2" key="1">
    <citation type="journal article" date="2022" name="Int. J. Mol. Sci.">
        <title>Draft Genome of Tanacetum Coccineum: Genomic Comparison of Closely Related Tanacetum-Family Plants.</title>
        <authorList>
            <person name="Yamashiro T."/>
            <person name="Shiraishi A."/>
            <person name="Nakayama K."/>
            <person name="Satake H."/>
        </authorList>
    </citation>
    <scope>NUCLEOTIDE SEQUENCE</scope>
</reference>
<comment type="caution">
    <text evidence="2">The sequence shown here is derived from an EMBL/GenBank/DDBJ whole genome shotgun (WGS) entry which is preliminary data.</text>
</comment>
<reference evidence="2" key="2">
    <citation type="submission" date="2022-01" db="EMBL/GenBank/DDBJ databases">
        <authorList>
            <person name="Yamashiro T."/>
            <person name="Shiraishi A."/>
            <person name="Satake H."/>
            <person name="Nakayama K."/>
        </authorList>
    </citation>
    <scope>NUCLEOTIDE SEQUENCE</scope>
</reference>
<protein>
    <submittedName>
        <fullName evidence="2">Reverse transcriptase domain-containing protein</fullName>
    </submittedName>
</protein>
<keyword evidence="2" id="KW-0695">RNA-directed DNA polymerase</keyword>
<dbReference type="EMBL" id="BQNB010010709">
    <property type="protein sequence ID" value="GJS80927.1"/>
    <property type="molecule type" value="Genomic_DNA"/>
</dbReference>
<keyword evidence="3" id="KW-1185">Reference proteome</keyword>
<keyword evidence="2" id="KW-0548">Nucleotidyltransferase</keyword>
<feature type="coiled-coil region" evidence="1">
    <location>
        <begin position="124"/>
        <end position="159"/>
    </location>
</feature>
<dbReference type="Proteomes" id="UP001151760">
    <property type="component" value="Unassembled WGS sequence"/>
</dbReference>
<name>A0ABQ4YTQ0_9ASTR</name>
<dbReference type="PANTHER" id="PTHR33067">
    <property type="entry name" value="RNA-DIRECTED DNA POLYMERASE-RELATED"/>
    <property type="match status" value="1"/>
</dbReference>
<evidence type="ECO:0000313" key="2">
    <source>
        <dbReference type="EMBL" id="GJS80927.1"/>
    </source>
</evidence>
<sequence>MSATTTSSTPAYLPDITALTVAVKAILLQNKTPSPAPIKDIEEIYVTCSGPHPYYECRATDGNTFNASVATIKENNQNRYNQNQGYNQNHFNQGNQNYQAPLNQTQVGPLNDFSNYVKTNDVNKRDMQNQISNMKTELKNEFQTIMKNQNNELKNMMSNELKNMMSSFIQIHSPSGSGSLPSNTIANPRGDLKAITTRSGVSYDGPMIPPTSSPLLKEVEREPEATKDKFASTFKSLLSNKEKLFELANTPLNENYSAVLLKKFPEKFGDPDKFLIPCDFLELYECLALADLGANINLMPLSIWKKLSFPELTPTRMTLELANRSVTYPVGVAEDVFVKVGKMARALIDVHGEELTIRVNDKAITFNYAQEVLGFSDSSKSGNPTPSLDPIITTSSPSLTPFKGGDFILEEIKACFTNDSIAPGIDDTDFDPEGDILLLEKLLNNDPSSPLPPKELHFEELKIIKSSIDDPPELELKDLPSHLEYAFLDDTNKLPVIIAKNLKDDEKARLLKVKGEL</sequence>
<dbReference type="PANTHER" id="PTHR33067:SF35">
    <property type="entry name" value="ASPARTIC PEPTIDASE DDI1-TYPE DOMAIN-CONTAINING PROTEIN"/>
    <property type="match status" value="1"/>
</dbReference>
<gene>
    <name evidence="2" type="ORF">Tco_0747468</name>
</gene>
<dbReference type="Gene3D" id="2.40.70.10">
    <property type="entry name" value="Acid Proteases"/>
    <property type="match status" value="1"/>
</dbReference>
<evidence type="ECO:0000313" key="3">
    <source>
        <dbReference type="Proteomes" id="UP001151760"/>
    </source>
</evidence>
<accession>A0ABQ4YTQ0</accession>
<evidence type="ECO:0000256" key="1">
    <source>
        <dbReference type="SAM" id="Coils"/>
    </source>
</evidence>
<proteinExistence type="predicted"/>